<reference evidence="1 2" key="1">
    <citation type="submission" date="2019-07" db="EMBL/GenBank/DDBJ databases">
        <title>Deinococcus detaillus sp. nov., isolated from humus soil in Antarctica.</title>
        <authorList>
            <person name="Zhang K."/>
        </authorList>
    </citation>
    <scope>NUCLEOTIDE SEQUENCE [LARGE SCALE GENOMIC DNA]</scope>
    <source>
        <strain evidence="1 2">H1</strain>
    </source>
</reference>
<comment type="caution">
    <text evidence="1">The sequence shown here is derived from an EMBL/GenBank/DDBJ whole genome shotgun (WGS) entry which is preliminary data.</text>
</comment>
<evidence type="ECO:0000313" key="2">
    <source>
        <dbReference type="Proteomes" id="UP000316092"/>
    </source>
</evidence>
<proteinExistence type="predicted"/>
<dbReference type="Proteomes" id="UP000316092">
    <property type="component" value="Unassembled WGS sequence"/>
</dbReference>
<dbReference type="AlphaFoldDB" id="A0A553UMN4"/>
<accession>A0A553UMN4</accession>
<protein>
    <submittedName>
        <fullName evidence="1">Uncharacterized protein</fullName>
    </submittedName>
</protein>
<sequence>MSVIYEGKGSQEVLVYHFQDPPRMGPQEPRYNVNHPLLQRMVECRISTPVAVRLLSQLSEEHVIRRLRLADQILASGFSPKNSGAFWLT</sequence>
<dbReference type="RefSeq" id="WP_143721641.1">
    <property type="nucleotide sequence ID" value="NZ_VKDB01000022.1"/>
</dbReference>
<dbReference type="EMBL" id="VKDB01000022">
    <property type="protein sequence ID" value="TSA81453.1"/>
    <property type="molecule type" value="Genomic_DNA"/>
</dbReference>
<keyword evidence="2" id="KW-1185">Reference proteome</keyword>
<organism evidence="1 2">
    <name type="scientific">Deinococcus detaillensis</name>
    <dbReference type="NCBI Taxonomy" id="2592048"/>
    <lineage>
        <taxon>Bacteria</taxon>
        <taxon>Thermotogati</taxon>
        <taxon>Deinococcota</taxon>
        <taxon>Deinococci</taxon>
        <taxon>Deinococcales</taxon>
        <taxon>Deinococcaceae</taxon>
        <taxon>Deinococcus</taxon>
    </lineage>
</organism>
<gene>
    <name evidence="1" type="ORF">FNU79_15090</name>
</gene>
<evidence type="ECO:0000313" key="1">
    <source>
        <dbReference type="EMBL" id="TSA81453.1"/>
    </source>
</evidence>
<name>A0A553UMN4_9DEIO</name>